<evidence type="ECO:0000313" key="3">
    <source>
        <dbReference type="WBParaSite" id="PDA_v2.g22602.t1"/>
    </source>
</evidence>
<feature type="domain" description="DOP1-like TPR" evidence="1">
    <location>
        <begin position="600"/>
        <end position="787"/>
    </location>
</feature>
<dbReference type="AlphaFoldDB" id="A0A914Q1A8"/>
<reference evidence="3" key="1">
    <citation type="submission" date="2022-11" db="UniProtKB">
        <authorList>
            <consortium name="WormBaseParasite"/>
        </authorList>
    </citation>
    <scope>IDENTIFICATION</scope>
</reference>
<keyword evidence="2" id="KW-1185">Reference proteome</keyword>
<proteinExistence type="predicted"/>
<sequence length="794" mass="89284">MVQCVCEWYISGRDRDKTGVLCAASAFLKDFGDFPIYCYEEKESDELCDLYSSASVQLPKWVIQLLKVIDVESFKAGHVSDFDVRSRIVDLLIFLYIRSYILIDQHLALQGRECNDDYFKTTWAATKSTTTVLLKPMLCNSDIKILDSSNIFQSVSKVLWHTLSLSEEAGEHQTSACLLHRLHSRNSVESSSDVESIIVTDLTSTDKSRCSEACRRFRKLWTLTRSSVNENVYDGIPYKSFNKVIMVLLGTIADDSLNGRNSSLKTVATAWFIDCAKHGDLPRIFQMLGTMLLNPSTSRVSIQYMTIDSRLTKETIKSMPSDINCLSLVTANGRQVFQHVLHDAATAQDFTPLAPIDCTKNSAWISDLKKHIYTPPTPNNTFSDTLKVVQQTPAPIKSHKRTISDIPQFDEDNESIGEISVELANADPDVVDCVAFLINKVCDEIEDSEYVKERFKQAARGLNIAESSADLPSVNKFFQPIGGSPTFQREIQKDPSHYRRSLPAALPSSNQNNSVDKQIDEQSKSLLIESNSITSKAPSQPPLHLSDNIKRVKCGHRRQDSLQESIFSTPTQDLRLFDPSELPKLTAPGDDKQPLLEEAQAHMLLYMESPNTVDLGRSEMIFRILSSLLRSNRGAALGKMMVHCMVFNNTSTSPQSAGGGVNQLVEYLNRHYKAIQGEDFWLKPDTLAEGSKPRHCSYFELFCTISLHYLRSYFLNSPISPVSENDITTSWDCKIAALDFFTDLIREIIVMISDIKSRDFVNSVLTVYRQTKLQRCLISFLLTAVPTPRTPTDV</sequence>
<dbReference type="GO" id="GO:0006895">
    <property type="term" value="P:Golgi to endosome transport"/>
    <property type="evidence" value="ECO:0007669"/>
    <property type="project" value="InterPro"/>
</dbReference>
<evidence type="ECO:0000313" key="2">
    <source>
        <dbReference type="Proteomes" id="UP000887578"/>
    </source>
</evidence>
<dbReference type="GO" id="GO:0005802">
    <property type="term" value="C:trans-Golgi network"/>
    <property type="evidence" value="ECO:0007669"/>
    <property type="project" value="TreeGrafter"/>
</dbReference>
<dbReference type="WBParaSite" id="PDA_v2.g22602.t1">
    <property type="protein sequence ID" value="PDA_v2.g22602.t1"/>
    <property type="gene ID" value="PDA_v2.g22602"/>
</dbReference>
<organism evidence="2 3">
    <name type="scientific">Panagrolaimus davidi</name>
    <dbReference type="NCBI Taxonomy" id="227884"/>
    <lineage>
        <taxon>Eukaryota</taxon>
        <taxon>Metazoa</taxon>
        <taxon>Ecdysozoa</taxon>
        <taxon>Nematoda</taxon>
        <taxon>Chromadorea</taxon>
        <taxon>Rhabditida</taxon>
        <taxon>Tylenchina</taxon>
        <taxon>Panagrolaimomorpha</taxon>
        <taxon>Panagrolaimoidea</taxon>
        <taxon>Panagrolaimidae</taxon>
        <taxon>Panagrolaimus</taxon>
    </lineage>
</organism>
<dbReference type="PANTHER" id="PTHR14042:SF24">
    <property type="entry name" value="PROTEIN DOPEY-1 HOMOLOG"/>
    <property type="match status" value="1"/>
</dbReference>
<dbReference type="InterPro" id="IPR040314">
    <property type="entry name" value="DOP1"/>
</dbReference>
<dbReference type="InterPro" id="IPR056459">
    <property type="entry name" value="TPR_DOP1"/>
</dbReference>
<dbReference type="PANTHER" id="PTHR14042">
    <property type="entry name" value="DOPEY-RELATED"/>
    <property type="match status" value="1"/>
</dbReference>
<dbReference type="GO" id="GO:0005829">
    <property type="term" value="C:cytosol"/>
    <property type="evidence" value="ECO:0007669"/>
    <property type="project" value="GOC"/>
</dbReference>
<name>A0A914Q1A8_9BILA</name>
<dbReference type="Proteomes" id="UP000887578">
    <property type="component" value="Unplaced"/>
</dbReference>
<evidence type="ECO:0000259" key="1">
    <source>
        <dbReference type="Pfam" id="PF24601"/>
    </source>
</evidence>
<dbReference type="GO" id="GO:0005768">
    <property type="term" value="C:endosome"/>
    <property type="evidence" value="ECO:0007669"/>
    <property type="project" value="TreeGrafter"/>
</dbReference>
<accession>A0A914Q1A8</accession>
<protein>
    <submittedName>
        <fullName evidence="3">Telomere length regulation protein TEL2 homolog</fullName>
    </submittedName>
</protein>
<dbReference type="Pfam" id="PF24601">
    <property type="entry name" value="TPR_DOP1"/>
    <property type="match status" value="1"/>
</dbReference>